<proteinExistence type="predicted"/>
<comment type="caution">
    <text evidence="1">The sequence shown here is derived from an EMBL/GenBank/DDBJ whole genome shotgun (WGS) entry which is preliminary data.</text>
</comment>
<accession>A0ABN7TIL8</accession>
<evidence type="ECO:0000313" key="1">
    <source>
        <dbReference type="EMBL" id="CAG7632765.1"/>
    </source>
</evidence>
<name>A0ABN7TIL8_9BACL</name>
<reference evidence="1 2" key="1">
    <citation type="submission" date="2021-06" db="EMBL/GenBank/DDBJ databases">
        <authorList>
            <person name="Criscuolo A."/>
        </authorList>
    </citation>
    <scope>NUCLEOTIDE SEQUENCE [LARGE SCALE GENOMIC DNA]</scope>
    <source>
        <strain evidence="2">CIP 111802</strain>
    </source>
</reference>
<evidence type="ECO:0000313" key="2">
    <source>
        <dbReference type="Proteomes" id="UP000730618"/>
    </source>
</evidence>
<organism evidence="1 2">
    <name type="scientific">Paenibacillus allorhizosphaerae</name>
    <dbReference type="NCBI Taxonomy" id="2849866"/>
    <lineage>
        <taxon>Bacteria</taxon>
        <taxon>Bacillati</taxon>
        <taxon>Bacillota</taxon>
        <taxon>Bacilli</taxon>
        <taxon>Bacillales</taxon>
        <taxon>Paenibacillaceae</taxon>
        <taxon>Paenibacillus</taxon>
    </lineage>
</organism>
<gene>
    <name evidence="1" type="ORF">PAECIP111802_01878</name>
</gene>
<keyword evidence="2" id="KW-1185">Reference proteome</keyword>
<sequence length="65" mass="6919">MEKKPSPPMTSTREIDIIVIVKALSLDARLILGEVFEPGASNYEKPAPFALSPSTCPSANGFSVV</sequence>
<protein>
    <submittedName>
        <fullName evidence="1">Uncharacterized protein</fullName>
    </submittedName>
</protein>
<dbReference type="EMBL" id="CAJVCE010000004">
    <property type="protein sequence ID" value="CAG7632765.1"/>
    <property type="molecule type" value="Genomic_DNA"/>
</dbReference>
<dbReference type="Proteomes" id="UP000730618">
    <property type="component" value="Unassembled WGS sequence"/>
</dbReference>